<feature type="binding site" evidence="8">
    <location>
        <position position="273"/>
    </location>
    <ligand>
        <name>substrate</name>
    </ligand>
</feature>
<dbReference type="GO" id="GO:0071555">
    <property type="term" value="P:cell wall organization"/>
    <property type="evidence" value="ECO:0007669"/>
    <property type="project" value="UniProtKB-KW"/>
</dbReference>
<evidence type="ECO:0000256" key="5">
    <source>
        <dbReference type="ARBA" id="ARBA00022984"/>
    </source>
</evidence>
<keyword evidence="5" id="KW-0573">Peptidoglycan synthesis</keyword>
<evidence type="ECO:0000256" key="1">
    <source>
        <dbReference type="ARBA" id="ARBA00007164"/>
    </source>
</evidence>
<dbReference type="AlphaFoldDB" id="A0A1F5BWT9"/>
<keyword evidence="2" id="KW-0732">Signal</keyword>
<dbReference type="Pfam" id="PF00768">
    <property type="entry name" value="Peptidase_S11"/>
    <property type="match status" value="1"/>
</dbReference>
<evidence type="ECO:0000256" key="3">
    <source>
        <dbReference type="ARBA" id="ARBA00022801"/>
    </source>
</evidence>
<keyword evidence="4" id="KW-0133">Cell shape</keyword>
<evidence type="ECO:0000256" key="2">
    <source>
        <dbReference type="ARBA" id="ARBA00022729"/>
    </source>
</evidence>
<dbReference type="PANTHER" id="PTHR21581">
    <property type="entry name" value="D-ALANYL-D-ALANINE CARBOXYPEPTIDASE"/>
    <property type="match status" value="1"/>
</dbReference>
<keyword evidence="6" id="KW-0961">Cell wall biogenesis/degradation</keyword>
<name>A0A1F5BWT9_9BACT</name>
<comment type="similarity">
    <text evidence="1 9">Belongs to the peptidase S11 family.</text>
</comment>
<accession>A0A1F5BWT9</accession>
<organism evidence="11 12">
    <name type="scientific">Candidatus Azambacteria bacterium RIFCSPHIGHO2_01_46_10</name>
    <dbReference type="NCBI Taxonomy" id="1797293"/>
    <lineage>
        <taxon>Bacteria</taxon>
        <taxon>Candidatus Azamiibacteriota</taxon>
    </lineage>
</organism>
<evidence type="ECO:0000256" key="8">
    <source>
        <dbReference type="PIRSR" id="PIRSR618044-2"/>
    </source>
</evidence>
<proteinExistence type="inferred from homology"/>
<dbReference type="InterPro" id="IPR012338">
    <property type="entry name" value="Beta-lactam/transpept-like"/>
</dbReference>
<feature type="domain" description="Peptidase S11 D-alanyl-D-alanine carboxypeptidase A N-terminal" evidence="10">
    <location>
        <begin position="72"/>
        <end position="305"/>
    </location>
</feature>
<dbReference type="PANTHER" id="PTHR21581:SF6">
    <property type="entry name" value="TRAFFICKING PROTEIN PARTICLE COMPLEX SUBUNIT 12"/>
    <property type="match status" value="1"/>
</dbReference>
<dbReference type="GO" id="GO:0008360">
    <property type="term" value="P:regulation of cell shape"/>
    <property type="evidence" value="ECO:0007669"/>
    <property type="project" value="UniProtKB-KW"/>
</dbReference>
<evidence type="ECO:0000313" key="11">
    <source>
        <dbReference type="EMBL" id="OGD35062.1"/>
    </source>
</evidence>
<dbReference type="SUPFAM" id="SSF56601">
    <property type="entry name" value="beta-lactamase/transpeptidase-like"/>
    <property type="match status" value="1"/>
</dbReference>
<sequence>MNYRLTIFLLIIFGFSIWAFSGDSFIPKEHPDGPAYNPQPALLSNFVSPVFVAFSGDENMVPKRNWLIPNIETGAKSALAISFDGKRIYYEKNSRTRLPMASLTKLMTALVVAENYDLDRVFTVLPAALTREGERGDLRSYEKITARSLLAMMLVESSNDAAMVLAQNLPEKMEKNSANSFSDFMNLMNQKAWELELNDTHFDNPDGLDSPTHYSSAFDLSNLFRYLLTRHSWLREYLKNQNMVVYSADGKIQHRLKNSNDLLGRIPEVEAGKTGFTDNAGGSLILFTSGFGDFDRGIITVILGSDDRFGESEKLINWLRSAYIWQ</sequence>
<evidence type="ECO:0000313" key="12">
    <source>
        <dbReference type="Proteomes" id="UP000178395"/>
    </source>
</evidence>
<dbReference type="Proteomes" id="UP000178395">
    <property type="component" value="Unassembled WGS sequence"/>
</dbReference>
<dbReference type="PRINTS" id="PR00725">
    <property type="entry name" value="DADACBPTASE1"/>
</dbReference>
<dbReference type="Gene3D" id="3.40.710.10">
    <property type="entry name" value="DD-peptidase/beta-lactamase superfamily"/>
    <property type="match status" value="1"/>
</dbReference>
<dbReference type="GO" id="GO:0009002">
    <property type="term" value="F:serine-type D-Ala-D-Ala carboxypeptidase activity"/>
    <property type="evidence" value="ECO:0007669"/>
    <property type="project" value="InterPro"/>
</dbReference>
<evidence type="ECO:0000256" key="7">
    <source>
        <dbReference type="PIRSR" id="PIRSR618044-1"/>
    </source>
</evidence>
<reference evidence="11 12" key="1">
    <citation type="journal article" date="2016" name="Nat. Commun.">
        <title>Thousands of microbial genomes shed light on interconnected biogeochemical processes in an aquifer system.</title>
        <authorList>
            <person name="Anantharaman K."/>
            <person name="Brown C.T."/>
            <person name="Hug L.A."/>
            <person name="Sharon I."/>
            <person name="Castelle C.J."/>
            <person name="Probst A.J."/>
            <person name="Thomas B.C."/>
            <person name="Singh A."/>
            <person name="Wilkins M.J."/>
            <person name="Karaoz U."/>
            <person name="Brodie E.L."/>
            <person name="Williams K.H."/>
            <person name="Hubbard S.S."/>
            <person name="Banfield J.F."/>
        </authorList>
    </citation>
    <scope>NUCLEOTIDE SEQUENCE [LARGE SCALE GENOMIC DNA]</scope>
</reference>
<dbReference type="InterPro" id="IPR018044">
    <property type="entry name" value="Peptidase_S11"/>
</dbReference>
<dbReference type="GO" id="GO:0006508">
    <property type="term" value="P:proteolysis"/>
    <property type="evidence" value="ECO:0007669"/>
    <property type="project" value="InterPro"/>
</dbReference>
<keyword evidence="3" id="KW-0378">Hydrolase</keyword>
<evidence type="ECO:0000259" key="10">
    <source>
        <dbReference type="Pfam" id="PF00768"/>
    </source>
</evidence>
<dbReference type="EMBL" id="MEYJ01000051">
    <property type="protein sequence ID" value="OGD35062.1"/>
    <property type="molecule type" value="Genomic_DNA"/>
</dbReference>
<dbReference type="InterPro" id="IPR001967">
    <property type="entry name" value="Peptidase_S11_N"/>
</dbReference>
<evidence type="ECO:0000256" key="6">
    <source>
        <dbReference type="ARBA" id="ARBA00023316"/>
    </source>
</evidence>
<gene>
    <name evidence="11" type="ORF">A2W39_01640</name>
</gene>
<comment type="caution">
    <text evidence="11">The sequence shown here is derived from an EMBL/GenBank/DDBJ whole genome shotgun (WGS) entry which is preliminary data.</text>
</comment>
<feature type="active site" description="Acyl-ester intermediate" evidence="7">
    <location>
        <position position="102"/>
    </location>
</feature>
<dbReference type="GO" id="GO:0009252">
    <property type="term" value="P:peptidoglycan biosynthetic process"/>
    <property type="evidence" value="ECO:0007669"/>
    <property type="project" value="UniProtKB-KW"/>
</dbReference>
<feature type="active site" evidence="7">
    <location>
        <position position="157"/>
    </location>
</feature>
<feature type="active site" description="Proton acceptor" evidence="7">
    <location>
        <position position="105"/>
    </location>
</feature>
<protein>
    <recommendedName>
        <fullName evidence="10">Peptidase S11 D-alanyl-D-alanine carboxypeptidase A N-terminal domain-containing protein</fullName>
    </recommendedName>
</protein>
<evidence type="ECO:0000256" key="4">
    <source>
        <dbReference type="ARBA" id="ARBA00022960"/>
    </source>
</evidence>
<evidence type="ECO:0000256" key="9">
    <source>
        <dbReference type="RuleBase" id="RU004016"/>
    </source>
</evidence>